<keyword evidence="11" id="KW-1185">Reference proteome</keyword>
<gene>
    <name evidence="10" type="ORF">SADO_12333</name>
</gene>
<dbReference type="InterPro" id="IPR003738">
    <property type="entry name" value="SRAP"/>
</dbReference>
<evidence type="ECO:0000256" key="4">
    <source>
        <dbReference type="ARBA" id="ARBA00022801"/>
    </source>
</evidence>
<dbReference type="PANTHER" id="PTHR13604:SF0">
    <property type="entry name" value="ABASIC SITE PROCESSING PROTEIN HMCES"/>
    <property type="match status" value="1"/>
</dbReference>
<keyword evidence="6" id="KW-0238">DNA-binding</keyword>
<dbReference type="SUPFAM" id="SSF143081">
    <property type="entry name" value="BB1717-like"/>
    <property type="match status" value="1"/>
</dbReference>
<dbReference type="EMBL" id="APND01000004">
    <property type="protein sequence ID" value="MES1930040.1"/>
    <property type="molecule type" value="Genomic_DNA"/>
</dbReference>
<keyword evidence="7" id="KW-0456">Lyase</keyword>
<evidence type="ECO:0000256" key="8">
    <source>
        <dbReference type="RuleBase" id="RU364100"/>
    </source>
</evidence>
<keyword evidence="4 8" id="KW-0378">Hydrolase</keyword>
<evidence type="ECO:0000256" key="5">
    <source>
        <dbReference type="ARBA" id="ARBA00023124"/>
    </source>
</evidence>
<reference evidence="10 11" key="1">
    <citation type="submission" date="2013-03" db="EMBL/GenBank/DDBJ databases">
        <title>Salinisphaera dokdonensis CL-ES53 Genome Sequencing.</title>
        <authorList>
            <person name="Li C."/>
            <person name="Lai Q."/>
            <person name="Shao Z."/>
        </authorList>
    </citation>
    <scope>NUCLEOTIDE SEQUENCE [LARGE SCALE GENOMIC DNA]</scope>
    <source>
        <strain evidence="10 11">CL-ES53</strain>
    </source>
</reference>
<sequence length="228" mass="25263">MCGRYGRYTPGERFAGIIKGTVSTRFTDDVRYNRPPGTFQLIGLLNPDDGATTLGPAWWSFIPSWATDTKLSPVNARSETAAEKKMFAKAFAHQRCVVAADYWIEWSRDGDENQPYAIRPADGEPFFFAGIWSKASRLPDDHSAAGEVTFAILTAEPNADIAHIHKRQPQALTNAGARSWIDPDMDAGQAQEILQDERHSSYESWPIAPRVGSPKNDDPAILDRVELG</sequence>
<dbReference type="InterPro" id="IPR036590">
    <property type="entry name" value="SRAP-like"/>
</dbReference>
<dbReference type="Proteomes" id="UP001460888">
    <property type="component" value="Unassembled WGS sequence"/>
</dbReference>
<protein>
    <recommendedName>
        <fullName evidence="8">Abasic site processing protein</fullName>
        <ecNumber evidence="8">3.4.-.-</ecNumber>
    </recommendedName>
</protein>
<feature type="compositionally biased region" description="Basic and acidic residues" evidence="9">
    <location>
        <begin position="215"/>
        <end position="228"/>
    </location>
</feature>
<keyword evidence="2 8" id="KW-0645">Protease</keyword>
<accession>A0ABV2B2B8</accession>
<feature type="region of interest" description="Disordered" evidence="9">
    <location>
        <begin position="186"/>
        <end position="228"/>
    </location>
</feature>
<evidence type="ECO:0000256" key="9">
    <source>
        <dbReference type="SAM" id="MobiDB-lite"/>
    </source>
</evidence>
<name>A0ABV2B2B8_9GAMM</name>
<keyword evidence="5" id="KW-0190">Covalent protein-DNA linkage</keyword>
<dbReference type="EC" id="3.4.-.-" evidence="8"/>
<comment type="similarity">
    <text evidence="1 8">Belongs to the SOS response-associated peptidase family.</text>
</comment>
<evidence type="ECO:0000256" key="7">
    <source>
        <dbReference type="ARBA" id="ARBA00023239"/>
    </source>
</evidence>
<comment type="caution">
    <text evidence="10">The sequence shown here is derived from an EMBL/GenBank/DDBJ whole genome shotgun (WGS) entry which is preliminary data.</text>
</comment>
<proteinExistence type="inferred from homology"/>
<evidence type="ECO:0000256" key="6">
    <source>
        <dbReference type="ARBA" id="ARBA00023125"/>
    </source>
</evidence>
<dbReference type="Gene3D" id="3.90.1680.10">
    <property type="entry name" value="SOS response associated peptidase-like"/>
    <property type="match status" value="1"/>
</dbReference>
<evidence type="ECO:0000313" key="10">
    <source>
        <dbReference type="EMBL" id="MES1930040.1"/>
    </source>
</evidence>
<evidence type="ECO:0000256" key="3">
    <source>
        <dbReference type="ARBA" id="ARBA00022763"/>
    </source>
</evidence>
<keyword evidence="3" id="KW-0227">DNA damage</keyword>
<dbReference type="Pfam" id="PF02586">
    <property type="entry name" value="SRAP"/>
    <property type="match status" value="1"/>
</dbReference>
<organism evidence="10 11">
    <name type="scientific">Salinisphaera dokdonensis CL-ES53</name>
    <dbReference type="NCBI Taxonomy" id="1304272"/>
    <lineage>
        <taxon>Bacteria</taxon>
        <taxon>Pseudomonadati</taxon>
        <taxon>Pseudomonadota</taxon>
        <taxon>Gammaproteobacteria</taxon>
        <taxon>Salinisphaerales</taxon>
        <taxon>Salinisphaeraceae</taxon>
        <taxon>Salinisphaera</taxon>
    </lineage>
</organism>
<evidence type="ECO:0000313" key="11">
    <source>
        <dbReference type="Proteomes" id="UP001460888"/>
    </source>
</evidence>
<dbReference type="PANTHER" id="PTHR13604">
    <property type="entry name" value="DC12-RELATED"/>
    <property type="match status" value="1"/>
</dbReference>
<evidence type="ECO:0000256" key="1">
    <source>
        <dbReference type="ARBA" id="ARBA00008136"/>
    </source>
</evidence>
<evidence type="ECO:0000256" key="2">
    <source>
        <dbReference type="ARBA" id="ARBA00022670"/>
    </source>
</evidence>